<proteinExistence type="predicted"/>
<sequence length="303" mass="35418">MPTRLIIVPCHSVWKFATQSTESSFSTKYELGETADQWVLAPFQYEGNDHLSFIAHSLRAIVELMKDLENNVVIFSGSQTKVELGPMSEAQSYYYLTYKIINTFMKNDPMPDCFQMEIIPLLKQIVKSFEQQPSEFNLSTLFVPNLITTEEFALDSFDNLLYSIARFKETTTLYPDYITVCGFGFKEERFLKFHSKAIDFPIDRINCISYGPNPNYNTKNEIDKYFKNLEKAENKNALSLFVKDWYGTCDPLFNKKISRNLYHRTARYEILDTMHLNGQQITDCESHFDLYIKNKMPWSINKL</sequence>
<protein>
    <submittedName>
        <fullName evidence="1">Uncharacterized protein</fullName>
    </submittedName>
</protein>
<comment type="caution">
    <text evidence="1">The sequence shown here is derived from an EMBL/GenBank/DDBJ whole genome shotgun (WGS) entry which is preliminary data.</text>
</comment>
<dbReference type="Proteomes" id="UP000750334">
    <property type="component" value="Unassembled WGS sequence"/>
</dbReference>
<dbReference type="InterPro" id="IPR055323">
    <property type="entry name" value="C57A10.07/YOR238W"/>
</dbReference>
<keyword evidence="2" id="KW-1185">Reference proteome</keyword>
<dbReference type="OrthoDB" id="4347at2759"/>
<dbReference type="PANTHER" id="PTHR28110">
    <property type="entry name" value="TRANSMEMBRANE PROTEIN"/>
    <property type="match status" value="1"/>
</dbReference>
<dbReference type="AlphaFoldDB" id="A0A9P6WB45"/>
<evidence type="ECO:0000313" key="1">
    <source>
        <dbReference type="EMBL" id="KAG0668991.1"/>
    </source>
</evidence>
<name>A0A9P6WB45_MAUEX</name>
<dbReference type="GO" id="GO:0005737">
    <property type="term" value="C:cytoplasm"/>
    <property type="evidence" value="ECO:0007669"/>
    <property type="project" value="TreeGrafter"/>
</dbReference>
<accession>A0A9P6WB45</accession>
<organism evidence="1 2">
    <name type="scientific">Maudiozyma exigua</name>
    <name type="common">Yeast</name>
    <name type="synonym">Kazachstania exigua</name>
    <dbReference type="NCBI Taxonomy" id="34358"/>
    <lineage>
        <taxon>Eukaryota</taxon>
        <taxon>Fungi</taxon>
        <taxon>Dikarya</taxon>
        <taxon>Ascomycota</taxon>
        <taxon>Saccharomycotina</taxon>
        <taxon>Saccharomycetes</taxon>
        <taxon>Saccharomycetales</taxon>
        <taxon>Saccharomycetaceae</taxon>
        <taxon>Maudiozyma</taxon>
    </lineage>
</organism>
<dbReference type="EMBL" id="PUHR01000052">
    <property type="protein sequence ID" value="KAG0668991.1"/>
    <property type="molecule type" value="Genomic_DNA"/>
</dbReference>
<dbReference type="PANTHER" id="PTHR28110:SF1">
    <property type="entry name" value="TRANSMEMBRANE PROTEIN"/>
    <property type="match status" value="1"/>
</dbReference>
<gene>
    <name evidence="1" type="ORF">C6P45_004208</name>
</gene>
<evidence type="ECO:0000313" key="2">
    <source>
        <dbReference type="Proteomes" id="UP000750334"/>
    </source>
</evidence>
<reference evidence="1 2" key="1">
    <citation type="submission" date="2020-11" db="EMBL/GenBank/DDBJ databases">
        <title>Kefir isolates.</title>
        <authorList>
            <person name="Marcisauskas S."/>
            <person name="Kim Y."/>
            <person name="Blasche S."/>
        </authorList>
    </citation>
    <scope>NUCLEOTIDE SEQUENCE [LARGE SCALE GENOMIC DNA]</scope>
    <source>
        <strain evidence="1 2">OG2</strain>
    </source>
</reference>